<name>A0A6J4VXI7_9BACT</name>
<gene>
    <name evidence="2" type="ORF">AVDCRST_MAG18-4382</name>
</gene>
<feature type="transmembrane region" description="Helical" evidence="1">
    <location>
        <begin position="12"/>
        <end position="37"/>
    </location>
</feature>
<keyword evidence="1" id="KW-0472">Membrane</keyword>
<evidence type="ECO:0000313" key="2">
    <source>
        <dbReference type="EMBL" id="CAA9588498.1"/>
    </source>
</evidence>
<feature type="transmembrane region" description="Helical" evidence="1">
    <location>
        <begin position="49"/>
        <end position="72"/>
    </location>
</feature>
<protein>
    <recommendedName>
        <fullName evidence="3">Integral membrane protein</fullName>
    </recommendedName>
</protein>
<dbReference type="AlphaFoldDB" id="A0A6J4VXI7"/>
<dbReference type="EMBL" id="CADCWN010000351">
    <property type="protein sequence ID" value="CAA9588498.1"/>
    <property type="molecule type" value="Genomic_DNA"/>
</dbReference>
<keyword evidence="1" id="KW-0812">Transmembrane</keyword>
<accession>A0A6J4VXI7</accession>
<feature type="transmembrane region" description="Helical" evidence="1">
    <location>
        <begin position="84"/>
        <end position="106"/>
    </location>
</feature>
<evidence type="ECO:0008006" key="3">
    <source>
        <dbReference type="Google" id="ProtNLM"/>
    </source>
</evidence>
<feature type="transmembrane region" description="Helical" evidence="1">
    <location>
        <begin position="118"/>
        <end position="139"/>
    </location>
</feature>
<sequence>MTTGAAPAKSPPVILLGLLSILEGLTFLVGGALHLGLRLPLGFTTLAEPMIIPAAIVEGLAGVGLLLAAGTVGVGAGSAWSATLGAHLFATGSVLLGMAALAAGAGTRTPLNDTYHRTILAILVVVVIVLLTPSARAAFGQGERGPLS</sequence>
<evidence type="ECO:0000256" key="1">
    <source>
        <dbReference type="SAM" id="Phobius"/>
    </source>
</evidence>
<reference evidence="2" key="1">
    <citation type="submission" date="2020-02" db="EMBL/GenBank/DDBJ databases">
        <authorList>
            <person name="Meier V. D."/>
        </authorList>
    </citation>
    <scope>NUCLEOTIDE SEQUENCE</scope>
    <source>
        <strain evidence="2">AVDCRST_MAG18</strain>
    </source>
</reference>
<organism evidence="2">
    <name type="scientific">uncultured Thermomicrobiales bacterium</name>
    <dbReference type="NCBI Taxonomy" id="1645740"/>
    <lineage>
        <taxon>Bacteria</taxon>
        <taxon>Pseudomonadati</taxon>
        <taxon>Thermomicrobiota</taxon>
        <taxon>Thermomicrobia</taxon>
        <taxon>Thermomicrobiales</taxon>
        <taxon>environmental samples</taxon>
    </lineage>
</organism>
<proteinExistence type="predicted"/>
<keyword evidence="1" id="KW-1133">Transmembrane helix</keyword>